<dbReference type="SMART" id="SM00427">
    <property type="entry name" value="H2B"/>
    <property type="match status" value="1"/>
</dbReference>
<evidence type="ECO:0000256" key="1">
    <source>
        <dbReference type="ARBA" id="ARBA00006846"/>
    </source>
</evidence>
<dbReference type="PANTHER" id="PTHR23428">
    <property type="entry name" value="HISTONE H2B"/>
    <property type="match status" value="1"/>
</dbReference>
<feature type="domain" description="Core Histone H2A/H2B/H3" evidence="2">
    <location>
        <begin position="5"/>
        <end position="43"/>
    </location>
</feature>
<dbReference type="PRINTS" id="PR00621">
    <property type="entry name" value="HISTONEH2B"/>
</dbReference>
<proteinExistence type="inferred from homology"/>
<gene>
    <name evidence="3" type="ORF">LAZ67_1005560</name>
</gene>
<evidence type="ECO:0000259" key="2">
    <source>
        <dbReference type="Pfam" id="PF00125"/>
    </source>
</evidence>
<organism evidence="3 4">
    <name type="scientific">Cordylochernes scorpioides</name>
    <dbReference type="NCBI Taxonomy" id="51811"/>
    <lineage>
        <taxon>Eukaryota</taxon>
        <taxon>Metazoa</taxon>
        <taxon>Ecdysozoa</taxon>
        <taxon>Arthropoda</taxon>
        <taxon>Chelicerata</taxon>
        <taxon>Arachnida</taxon>
        <taxon>Pseudoscorpiones</taxon>
        <taxon>Cheliferoidea</taxon>
        <taxon>Chernetidae</taxon>
        <taxon>Cordylochernes</taxon>
    </lineage>
</organism>
<sequence>MVHPDIGIYSKAMSIMNSFVNDIFERIAGKSSRLFHYNKRYTIIRIYPDQSHPVRILLPGELHALSKVTKAITKFTSSSKEQHIVSEPKCPLIVIKRAASKFGVITKLLLHMAGTEQEGQDSQFVTPNHIIESSIDELYSSPAQTPSKVSSLTSLIP</sequence>
<dbReference type="EMBL" id="CP092863">
    <property type="protein sequence ID" value="UYV61615.1"/>
    <property type="molecule type" value="Genomic_DNA"/>
</dbReference>
<accession>A0ABY6JZD0</accession>
<dbReference type="Pfam" id="PF00125">
    <property type="entry name" value="Histone"/>
    <property type="match status" value="1"/>
</dbReference>
<dbReference type="InterPro" id="IPR007125">
    <property type="entry name" value="H2A/H2B/H3"/>
</dbReference>
<dbReference type="SUPFAM" id="SSF47113">
    <property type="entry name" value="Histone-fold"/>
    <property type="match status" value="1"/>
</dbReference>
<evidence type="ECO:0000313" key="3">
    <source>
        <dbReference type="EMBL" id="UYV61615.1"/>
    </source>
</evidence>
<reference evidence="3 4" key="1">
    <citation type="submission" date="2022-01" db="EMBL/GenBank/DDBJ databases">
        <title>A chromosomal length assembly of Cordylochernes scorpioides.</title>
        <authorList>
            <person name="Zeh D."/>
            <person name="Zeh J."/>
        </authorList>
    </citation>
    <scope>NUCLEOTIDE SEQUENCE [LARGE SCALE GENOMIC DNA]</scope>
    <source>
        <strain evidence="3">IN4F17</strain>
        <tissue evidence="3">Whole Body</tissue>
    </source>
</reference>
<dbReference type="Proteomes" id="UP001235939">
    <property type="component" value="Chromosome 01"/>
</dbReference>
<dbReference type="Gene3D" id="1.10.20.10">
    <property type="entry name" value="Histone, subunit A"/>
    <property type="match status" value="1"/>
</dbReference>
<keyword evidence="4" id="KW-1185">Reference proteome</keyword>
<dbReference type="InterPro" id="IPR009072">
    <property type="entry name" value="Histone-fold"/>
</dbReference>
<protein>
    <submittedName>
        <fullName evidence="3">HIST1H2BH</fullName>
    </submittedName>
</protein>
<name>A0ABY6JZD0_9ARAC</name>
<dbReference type="InterPro" id="IPR000558">
    <property type="entry name" value="Histone_H2B"/>
</dbReference>
<comment type="similarity">
    <text evidence="1">Belongs to the histone H2B family.</text>
</comment>
<dbReference type="CDD" id="cd22910">
    <property type="entry name" value="HFD_H2B"/>
    <property type="match status" value="1"/>
</dbReference>
<evidence type="ECO:0000313" key="4">
    <source>
        <dbReference type="Proteomes" id="UP001235939"/>
    </source>
</evidence>